<accession>A0A412WXW5</accession>
<dbReference type="InterPro" id="IPR033410">
    <property type="entry name" value="DUF5119"/>
</dbReference>
<dbReference type="STRING" id="1121130.GCA_000519105_01386"/>
<dbReference type="Pfam" id="PF17145">
    <property type="entry name" value="DUF5119"/>
    <property type="match status" value="1"/>
</dbReference>
<organism evidence="1 2">
    <name type="scientific">Butyricimonas virosa</name>
    <dbReference type="NCBI Taxonomy" id="544645"/>
    <lineage>
        <taxon>Bacteria</taxon>
        <taxon>Pseudomonadati</taxon>
        <taxon>Bacteroidota</taxon>
        <taxon>Bacteroidia</taxon>
        <taxon>Bacteroidales</taxon>
        <taxon>Odoribacteraceae</taxon>
        <taxon>Butyricimonas</taxon>
    </lineage>
</organism>
<name>A0A412WXW5_9BACT</name>
<evidence type="ECO:0000313" key="2">
    <source>
        <dbReference type="Proteomes" id="UP000283589"/>
    </source>
</evidence>
<comment type="caution">
    <text evidence="1">The sequence shown here is derived from an EMBL/GenBank/DDBJ whole genome shotgun (WGS) entry which is preliminary data.</text>
</comment>
<reference evidence="1 2" key="1">
    <citation type="submission" date="2018-08" db="EMBL/GenBank/DDBJ databases">
        <title>A genome reference for cultivated species of the human gut microbiota.</title>
        <authorList>
            <person name="Zou Y."/>
            <person name="Xue W."/>
            <person name="Luo G."/>
        </authorList>
    </citation>
    <scope>NUCLEOTIDE SEQUENCE [LARGE SCALE GENOMIC DNA]</scope>
    <source>
        <strain evidence="1 2">AF14-49</strain>
    </source>
</reference>
<sequence>MGSQKTAMVRAHVCENFTRVVVKQKNSKERRRCEMRNIAYIAGLCFALVCSSCDRDRLYYATEEHGFVRLNVNWQPAQLEPNGISVYVFDRKNGKAVGKCRVCSDPNTIDIALPVGKFDLLLVNNTEEELAAINFTDIDNLSTFKACLAANEEPLYSSLLSKAEGTTRSAYLTECDILASALAKEIEISPRDIHYFKEKPAAGAYEISRTVEVIPERRTELIDIEIKVTNITSAAGAPRSHLTAMCEGVNMETASKYGNSVTHEFVLNNKRMDPDNHKVGTISKKLVSFGPEQENDACVNRHQLVMHFVLVNGETHTVTLDVRDLIKTSHDETQRVHKIRAEITLPEAIGNGDGVFDPDIEEWEEIETELPI</sequence>
<protein>
    <submittedName>
        <fullName evidence="1">DUF5119 domain-containing protein</fullName>
    </submittedName>
</protein>
<gene>
    <name evidence="1" type="ORF">DWW18_14160</name>
</gene>
<evidence type="ECO:0000313" key="1">
    <source>
        <dbReference type="EMBL" id="RGV32380.1"/>
    </source>
</evidence>
<dbReference type="Proteomes" id="UP000283589">
    <property type="component" value="Unassembled WGS sequence"/>
</dbReference>
<dbReference type="AlphaFoldDB" id="A0A412WXW5"/>
<dbReference type="EMBL" id="QRZA01000021">
    <property type="protein sequence ID" value="RGV32380.1"/>
    <property type="molecule type" value="Genomic_DNA"/>
</dbReference>
<proteinExistence type="predicted"/>